<protein>
    <submittedName>
        <fullName evidence="1">Uncharacterized protein</fullName>
    </submittedName>
</protein>
<dbReference type="Proteomes" id="UP000263642">
    <property type="component" value="Unassembled WGS sequence"/>
</dbReference>
<sequence>MVIYPAALVSDVTGMLKEDNLPFEEGTGTTHSFKLDLRYFTDEKFCPSMARRRSKRAFELFLAISYESLNSFGQPVQLSHQKLCEACGVPADASTARSTISKLLRQLREEYGVIDFQPVRRKRPLMELKILGQRHGAIPIQSYVYHDEPWTSFRQRAFAKLGSRAFSAEYMYLIAKCEAALAYHKNKREYWFYPLEKISRDYHVSPQFACAGLRALVQLGIMSVNYGQYGITPNENEFGRANRYYFHGFAATVRRERELNQLRQQFPDEINQALKLAPVLINGATVKNVSGICDLLTQYGARSVQQVFDSLKVLPVRSLKRRLPYAEAILRG</sequence>
<gene>
    <name evidence="1" type="ORF">DIT97_30165</name>
</gene>
<accession>A0A3D3REM5</accession>
<name>A0A3D3REM5_9PLAN</name>
<proteinExistence type="predicted"/>
<evidence type="ECO:0000313" key="2">
    <source>
        <dbReference type="Proteomes" id="UP000263642"/>
    </source>
</evidence>
<reference evidence="1 2" key="1">
    <citation type="journal article" date="2018" name="Nat. Biotechnol.">
        <title>A standardized bacterial taxonomy based on genome phylogeny substantially revises the tree of life.</title>
        <authorList>
            <person name="Parks D.H."/>
            <person name="Chuvochina M."/>
            <person name="Waite D.W."/>
            <person name="Rinke C."/>
            <person name="Skarshewski A."/>
            <person name="Chaumeil P.A."/>
            <person name="Hugenholtz P."/>
        </authorList>
    </citation>
    <scope>NUCLEOTIDE SEQUENCE [LARGE SCALE GENOMIC DNA]</scope>
    <source>
        <strain evidence="1">UBA9375</strain>
    </source>
</reference>
<evidence type="ECO:0000313" key="1">
    <source>
        <dbReference type="EMBL" id="HCO27066.1"/>
    </source>
</evidence>
<organism evidence="1 2">
    <name type="scientific">Gimesia maris</name>
    <dbReference type="NCBI Taxonomy" id="122"/>
    <lineage>
        <taxon>Bacteria</taxon>
        <taxon>Pseudomonadati</taxon>
        <taxon>Planctomycetota</taxon>
        <taxon>Planctomycetia</taxon>
        <taxon>Planctomycetales</taxon>
        <taxon>Planctomycetaceae</taxon>
        <taxon>Gimesia</taxon>
    </lineage>
</organism>
<dbReference type="AlphaFoldDB" id="A0A3D3REM5"/>
<dbReference type="EMBL" id="DQAY01000189">
    <property type="protein sequence ID" value="HCO27066.1"/>
    <property type="molecule type" value="Genomic_DNA"/>
</dbReference>
<comment type="caution">
    <text evidence="1">The sequence shown here is derived from an EMBL/GenBank/DDBJ whole genome shotgun (WGS) entry which is preliminary data.</text>
</comment>